<comment type="caution">
    <text evidence="1">The sequence shown here is derived from an EMBL/GenBank/DDBJ whole genome shotgun (WGS) entry which is preliminary data.</text>
</comment>
<dbReference type="Proteomes" id="UP000001340">
    <property type="component" value="Unassembled WGS sequence"/>
</dbReference>
<gene>
    <name evidence="1" type="ORF">LEP1GSC105_0933</name>
</gene>
<proteinExistence type="predicted"/>
<sequence length="39" mass="4446">MTESFDKLESFLLMKTLPGASDRFKFDVIAIETIVLILL</sequence>
<name>A0A0E2DA99_LEPIR</name>
<evidence type="ECO:0000313" key="1">
    <source>
        <dbReference type="EMBL" id="EKR52577.1"/>
    </source>
</evidence>
<organism evidence="1 2">
    <name type="scientific">Leptospira interrogans str. UI 12758</name>
    <dbReference type="NCBI Taxonomy" id="1049938"/>
    <lineage>
        <taxon>Bacteria</taxon>
        <taxon>Pseudomonadati</taxon>
        <taxon>Spirochaetota</taxon>
        <taxon>Spirochaetia</taxon>
        <taxon>Leptospirales</taxon>
        <taxon>Leptospiraceae</taxon>
        <taxon>Leptospira</taxon>
    </lineage>
</organism>
<protein>
    <submittedName>
        <fullName evidence="1">Uncharacterized protein</fullName>
    </submittedName>
</protein>
<accession>A0A0E2DA99</accession>
<evidence type="ECO:0000313" key="2">
    <source>
        <dbReference type="Proteomes" id="UP000001340"/>
    </source>
</evidence>
<dbReference type="AlphaFoldDB" id="A0A0E2DA99"/>
<dbReference type="EMBL" id="AHNR02000078">
    <property type="protein sequence ID" value="EKR52577.1"/>
    <property type="molecule type" value="Genomic_DNA"/>
</dbReference>
<reference evidence="1 2" key="1">
    <citation type="submission" date="2012-10" db="EMBL/GenBank/DDBJ databases">
        <authorList>
            <person name="Harkins D.M."/>
            <person name="Durkin A.S."/>
            <person name="Brinkac L.M."/>
            <person name="Haft D.H."/>
            <person name="Selengut J.D."/>
            <person name="Sanka R."/>
            <person name="DePew J."/>
            <person name="Purushe J."/>
            <person name="Chanthongthip A."/>
            <person name="Lattana O."/>
            <person name="Phetsouvanh R."/>
            <person name="Newton P.N."/>
            <person name="Vinetz J.M."/>
            <person name="Sutton G.G."/>
            <person name="Nierman W.C."/>
            <person name="Fouts D.E."/>
        </authorList>
    </citation>
    <scope>NUCLEOTIDE SEQUENCE [LARGE SCALE GENOMIC DNA]</scope>
    <source>
        <strain evidence="1 2">UI 12758</strain>
    </source>
</reference>